<dbReference type="PANTHER" id="PTHR45856">
    <property type="entry name" value="ALPHA/BETA-HYDROLASES SUPERFAMILY PROTEIN"/>
    <property type="match status" value="1"/>
</dbReference>
<feature type="transmembrane region" description="Helical" evidence="2">
    <location>
        <begin position="186"/>
        <end position="203"/>
    </location>
</feature>
<feature type="transmembrane region" description="Helical" evidence="2">
    <location>
        <begin position="144"/>
        <end position="166"/>
    </location>
</feature>
<organism evidence="4 5">
    <name type="scientific">Porphyridium purpureum</name>
    <name type="common">Red alga</name>
    <name type="synonym">Porphyridium cruentum</name>
    <dbReference type="NCBI Taxonomy" id="35688"/>
    <lineage>
        <taxon>Eukaryota</taxon>
        <taxon>Rhodophyta</taxon>
        <taxon>Bangiophyceae</taxon>
        <taxon>Porphyridiales</taxon>
        <taxon>Porphyridiaceae</taxon>
        <taxon>Porphyridium</taxon>
    </lineage>
</organism>
<feature type="transmembrane region" description="Helical" evidence="2">
    <location>
        <begin position="257"/>
        <end position="278"/>
    </location>
</feature>
<evidence type="ECO:0000313" key="4">
    <source>
        <dbReference type="EMBL" id="KAA8499099.1"/>
    </source>
</evidence>
<comment type="caution">
    <text evidence="4">The sequence shown here is derived from an EMBL/GenBank/DDBJ whole genome shotgun (WGS) entry which is preliminary data.</text>
</comment>
<reference evidence="5" key="1">
    <citation type="journal article" date="2019" name="Nat. Commun.">
        <title>Expansion of phycobilisome linker gene families in mesophilic red algae.</title>
        <authorList>
            <person name="Lee J."/>
            <person name="Kim D."/>
            <person name="Bhattacharya D."/>
            <person name="Yoon H.S."/>
        </authorList>
    </citation>
    <scope>NUCLEOTIDE SEQUENCE [LARGE SCALE GENOMIC DNA]</scope>
    <source>
        <strain evidence="5">CCMP 1328</strain>
    </source>
</reference>
<feature type="region of interest" description="Disordered" evidence="1">
    <location>
        <begin position="839"/>
        <end position="860"/>
    </location>
</feature>
<feature type="transmembrane region" description="Helical" evidence="2">
    <location>
        <begin position="83"/>
        <end position="103"/>
    </location>
</feature>
<name>A0A5J4Z503_PORPP</name>
<dbReference type="InterPro" id="IPR029058">
    <property type="entry name" value="AB_hydrolase_fold"/>
</dbReference>
<dbReference type="PANTHER" id="PTHR45856:SF11">
    <property type="entry name" value="FUNGAL LIPASE-LIKE DOMAIN-CONTAINING PROTEIN"/>
    <property type="match status" value="1"/>
</dbReference>
<dbReference type="GO" id="GO:0006629">
    <property type="term" value="P:lipid metabolic process"/>
    <property type="evidence" value="ECO:0007669"/>
    <property type="project" value="InterPro"/>
</dbReference>
<dbReference type="CDD" id="cd00519">
    <property type="entry name" value="Lipase_3"/>
    <property type="match status" value="1"/>
</dbReference>
<dbReference type="InterPro" id="IPR002921">
    <property type="entry name" value="Fungal_lipase-type"/>
</dbReference>
<dbReference type="OrthoDB" id="2018at2759"/>
<protein>
    <submittedName>
        <fullName evidence="4">Lipase</fullName>
    </submittedName>
</protein>
<evidence type="ECO:0000259" key="3">
    <source>
        <dbReference type="Pfam" id="PF01764"/>
    </source>
</evidence>
<feature type="domain" description="Fungal lipase-type" evidence="3">
    <location>
        <begin position="635"/>
        <end position="742"/>
    </location>
</feature>
<evidence type="ECO:0000256" key="1">
    <source>
        <dbReference type="SAM" id="MobiDB-lite"/>
    </source>
</evidence>
<proteinExistence type="predicted"/>
<evidence type="ECO:0000256" key="2">
    <source>
        <dbReference type="SAM" id="Phobius"/>
    </source>
</evidence>
<keyword evidence="2" id="KW-0472">Membrane</keyword>
<sequence>MEPHEVVSARVSRHSESNLFHAEKSEGDVLSAAADSKHVDRESKFMSKPSPEKENNSQLMGYKHEISKIEVATSKQIRWMLRLMTVAVAIAILFAILDVYVITTSTVDTGGIFFCKNIILDPSNLDWQSNCDAANLVSRSLASELASCILITILFFFQTFFCFEFFRMVRRSHIPLQHEHIWCAKLLIYFCLADIPIADWIFYAENVGGNINAQVGANIQSIFTAIFQEDIFSLVYIWGMSEVFRMPKHRKPHWVDFCPHVTALACFTAIRALLLYYADTLSPSSVTGLLSGIVADSSAVSTPAQQGFVAINLIFTLFLFLFAFAQIWITVRHLRKLDYITSRSRQIAFRFFLIHTMYLISWTFIMGLINGLAQGQDNQRILSKNFGVYSLGWYGNIGVDLLSLTYVVQEAWANLPARAELLSDYLWFTCPDPRDDGARRVEYFLDRSSAKFRTSSSSSHASSRIPYSSRAFVLEDVLSMFNMAWIAFSYGRTGKTPRIPADFGEHETELIQHVSDESTDTHAIVFATPTRIILSFRGTMSTKNMVTDISFAVADFQHGDYELEQSLTEQVMDDEFSYLGMSDEKAPPSASQNKNISAAARSASSFRLQYKSGSRGTDSQFLSSSPEPLQTWRFTRKIGVHSGFAKAYLSIAEQLVEVVCELYRQKKRSVWLTGHSLGGALATLCSYDLLHALKLSRDEVAVYTFGSPRVGNYAFVDAYNRQIPRHWRVVFASDLVTTVPTKFLYGHVGTEALLTKRGLLFLDPTSVEFMLWHTVGSLKDHEKRRYMEALRMWCNFRHPSLAVHFWLETASLQKNKTKKYWTQRFKSWSLRLQKEKSDTLESSDDEAEVEPVSATFRASI</sequence>
<keyword evidence="5" id="KW-1185">Reference proteome</keyword>
<feature type="transmembrane region" description="Helical" evidence="2">
    <location>
        <begin position="215"/>
        <end position="237"/>
    </location>
</feature>
<feature type="transmembrane region" description="Helical" evidence="2">
    <location>
        <begin position="352"/>
        <end position="373"/>
    </location>
</feature>
<dbReference type="Proteomes" id="UP000324585">
    <property type="component" value="Unassembled WGS sequence"/>
</dbReference>
<evidence type="ECO:0000313" key="5">
    <source>
        <dbReference type="Proteomes" id="UP000324585"/>
    </source>
</evidence>
<gene>
    <name evidence="4" type="ORF">FVE85_6684</name>
</gene>
<feature type="transmembrane region" description="Helical" evidence="2">
    <location>
        <begin position="308"/>
        <end position="331"/>
    </location>
</feature>
<keyword evidence="2" id="KW-0812">Transmembrane</keyword>
<dbReference type="SUPFAM" id="SSF53474">
    <property type="entry name" value="alpha/beta-Hydrolases"/>
    <property type="match status" value="1"/>
</dbReference>
<dbReference type="Pfam" id="PF01764">
    <property type="entry name" value="Lipase_3"/>
    <property type="match status" value="1"/>
</dbReference>
<accession>A0A5J4Z503</accession>
<dbReference type="AlphaFoldDB" id="A0A5J4Z503"/>
<dbReference type="Gene3D" id="3.40.50.1820">
    <property type="entry name" value="alpha/beta hydrolase"/>
    <property type="match status" value="2"/>
</dbReference>
<keyword evidence="2" id="KW-1133">Transmembrane helix</keyword>
<dbReference type="EMBL" id="VRMN01000001">
    <property type="protein sequence ID" value="KAA8499099.1"/>
    <property type="molecule type" value="Genomic_DNA"/>
</dbReference>
<dbReference type="InterPro" id="IPR051218">
    <property type="entry name" value="Sec_MonoDiacylglyc_Lipase"/>
</dbReference>